<evidence type="ECO:0000313" key="21">
    <source>
        <dbReference type="EMBL" id="KAJ1152308.1"/>
    </source>
</evidence>
<feature type="region of interest" description="Disordered" evidence="19">
    <location>
        <begin position="1"/>
        <end position="25"/>
    </location>
</feature>
<organism evidence="21 22">
    <name type="scientific">Pleurodeles waltl</name>
    <name type="common">Iberian ribbed newt</name>
    <dbReference type="NCBI Taxonomy" id="8319"/>
    <lineage>
        <taxon>Eukaryota</taxon>
        <taxon>Metazoa</taxon>
        <taxon>Chordata</taxon>
        <taxon>Craniata</taxon>
        <taxon>Vertebrata</taxon>
        <taxon>Euteleostomi</taxon>
        <taxon>Amphibia</taxon>
        <taxon>Batrachia</taxon>
        <taxon>Caudata</taxon>
        <taxon>Salamandroidea</taxon>
        <taxon>Salamandridae</taxon>
        <taxon>Pleurodelinae</taxon>
        <taxon>Pleurodeles</taxon>
    </lineage>
</organism>
<dbReference type="GO" id="GO:0008270">
    <property type="term" value="F:zinc ion binding"/>
    <property type="evidence" value="ECO:0007669"/>
    <property type="project" value="UniProtKB-KW"/>
</dbReference>
<keyword evidence="8" id="KW-0963">Cytoplasm</keyword>
<keyword evidence="11" id="KW-0863">Zinc-finger</keyword>
<evidence type="ECO:0000256" key="16">
    <source>
        <dbReference type="ARBA" id="ARBA00029662"/>
    </source>
</evidence>
<dbReference type="Pfam" id="PF07910">
    <property type="entry name" value="Peptidase_C78"/>
    <property type="match status" value="1"/>
</dbReference>
<evidence type="ECO:0000256" key="3">
    <source>
        <dbReference type="ARBA" id="ARBA00004496"/>
    </source>
</evidence>
<reference evidence="21" key="1">
    <citation type="journal article" date="2022" name="bioRxiv">
        <title>Sequencing and chromosome-scale assembly of the giantPleurodeles waltlgenome.</title>
        <authorList>
            <person name="Brown T."/>
            <person name="Elewa A."/>
            <person name="Iarovenko S."/>
            <person name="Subramanian E."/>
            <person name="Araus A.J."/>
            <person name="Petzold A."/>
            <person name="Susuki M."/>
            <person name="Suzuki K.-i.T."/>
            <person name="Hayashi T."/>
            <person name="Toyoda A."/>
            <person name="Oliveira C."/>
            <person name="Osipova E."/>
            <person name="Leigh N.D."/>
            <person name="Simon A."/>
            <person name="Yun M.H."/>
        </authorList>
    </citation>
    <scope>NUCLEOTIDE SEQUENCE</scope>
    <source>
        <strain evidence="21">20211129_DDA</strain>
        <tissue evidence="21">Liver</tissue>
    </source>
</reference>
<evidence type="ECO:0000256" key="9">
    <source>
        <dbReference type="ARBA" id="ARBA00022723"/>
    </source>
</evidence>
<evidence type="ECO:0000256" key="4">
    <source>
        <dbReference type="ARBA" id="ARBA00010469"/>
    </source>
</evidence>
<evidence type="ECO:0000256" key="15">
    <source>
        <dbReference type="ARBA" id="ARBA00023242"/>
    </source>
</evidence>
<gene>
    <name evidence="21" type="ORF">NDU88_005083</name>
</gene>
<evidence type="ECO:0000256" key="19">
    <source>
        <dbReference type="SAM" id="MobiDB-lite"/>
    </source>
</evidence>
<evidence type="ECO:0000256" key="7">
    <source>
        <dbReference type="ARBA" id="ARBA00021993"/>
    </source>
</evidence>
<evidence type="ECO:0000256" key="6">
    <source>
        <dbReference type="ARBA" id="ARBA00012759"/>
    </source>
</evidence>
<keyword evidence="13" id="KW-0862">Zinc</keyword>
<evidence type="ECO:0000256" key="8">
    <source>
        <dbReference type="ARBA" id="ARBA00022490"/>
    </source>
</evidence>
<comment type="function">
    <text evidence="18">Deubiquitinase with endodeubiquitinase activity that specifically interacts with and cleaves 'Lys-63'-linked long polyubiquitin chains. Shows only weak activity against 'Lys-11' and 'Lys-48'-linked chains. Plays an important role in genome stability pathways, functioning to prevent spontaneous DNA damage and also promote cellular survival in response to exogenous DNA damage. Modulates the ubiquitination status of replication protein A (RPA) complex proteins in response to replication stress.</text>
</comment>
<dbReference type="Proteomes" id="UP001066276">
    <property type="component" value="Chromosome 5"/>
</dbReference>
<evidence type="ECO:0000259" key="20">
    <source>
        <dbReference type="PROSITE" id="PS00028"/>
    </source>
</evidence>
<feature type="compositionally biased region" description="Basic residues" evidence="19">
    <location>
        <begin position="1"/>
        <end position="15"/>
    </location>
</feature>
<evidence type="ECO:0000256" key="2">
    <source>
        <dbReference type="ARBA" id="ARBA00004123"/>
    </source>
</evidence>
<dbReference type="GO" id="GO:0004843">
    <property type="term" value="F:cysteine-type deubiquitinase activity"/>
    <property type="evidence" value="ECO:0007669"/>
    <property type="project" value="UniProtKB-EC"/>
</dbReference>
<dbReference type="GO" id="GO:0071567">
    <property type="term" value="F:deUFMylase activity"/>
    <property type="evidence" value="ECO:0007669"/>
    <property type="project" value="UniProtKB-ARBA"/>
</dbReference>
<comment type="caution">
    <text evidence="21">The sequence shown here is derived from an EMBL/GenBank/DDBJ whole genome shotgun (WGS) entry which is preliminary data.</text>
</comment>
<protein>
    <recommendedName>
        <fullName evidence="7">Zinc finger-containing ubiquitin peptidase 1</fullName>
        <ecNumber evidence="6">3.4.19.12</ecNumber>
    </recommendedName>
    <alternativeName>
        <fullName evidence="17">Lys-63-specific deubiquitinase ZUFSP</fullName>
    </alternativeName>
    <alternativeName>
        <fullName evidence="16">Zinc finger with UFM1-specific peptidase domain protein</fullName>
    </alternativeName>
</protein>
<keyword evidence="22" id="KW-1185">Reference proteome</keyword>
<keyword evidence="9" id="KW-0479">Metal-binding</keyword>
<keyword evidence="14" id="KW-0007">Acetylation</keyword>
<sequence>MRRARARVLNGRRRPLRDAVSEGQKKGRAFPYNNRALNTQVSQCNSNNMKSKMVHVFSLPKCLSGNDMQQHECPFCQLVCSSSQILQEHVDLHLLEESHLTHGLDVGGSSKDFTLANQLQEEENRQRRCEESRHEQQHFKKLQQQYGLDNSGGYKKQSLQNMERAVARGRMQPYEFHVKKAEMMESLAIGVDSGRTKTSGVLHVLSRYYQNCGQDVKRVWLCSPLDHFYNSLGDRGWGCGYRNFQMLLSSLLKNALFEDSLKEMQVPCITKIQSMIESAWKEGFDPQGASQFNNKLNGTKAWIGACEIYSLLTFLNLKCCIVDFHKPTGPAGTHPLLFQWVLNYFSSDGDCQKVICTSKSPIYLQHQGHSRTIVGIEEKKNGAHCLLVFDPGCPSQDMQKLLKQDINGSHLKMLRRFPGSLKHKQYQIVAVEGVLKPQEKAARRQASKVFAAERIP</sequence>
<proteinExistence type="inferred from homology"/>
<comment type="subcellular location">
    <subcellularLocation>
        <location evidence="3">Cytoplasm</location>
    </subcellularLocation>
    <subcellularLocation>
        <location evidence="2">Nucleus</location>
    </subcellularLocation>
</comment>
<dbReference type="AlphaFoldDB" id="A0AAV7RMT0"/>
<dbReference type="InterPro" id="IPR012462">
    <property type="entry name" value="UFSP1/2_DUB_cat"/>
</dbReference>
<evidence type="ECO:0000256" key="13">
    <source>
        <dbReference type="ARBA" id="ARBA00022833"/>
    </source>
</evidence>
<dbReference type="EMBL" id="JANPWB010000009">
    <property type="protein sequence ID" value="KAJ1152308.1"/>
    <property type="molecule type" value="Genomic_DNA"/>
</dbReference>
<evidence type="ECO:0000256" key="17">
    <source>
        <dbReference type="ARBA" id="ARBA00031481"/>
    </source>
</evidence>
<dbReference type="InterPro" id="IPR013087">
    <property type="entry name" value="Znf_C2H2_type"/>
</dbReference>
<accession>A0AAV7RMT0</accession>
<dbReference type="FunFam" id="3.90.70.130:FF:000002">
    <property type="entry name" value="Zinc finger containing ubiquitin peptidase 1"/>
    <property type="match status" value="1"/>
</dbReference>
<evidence type="ECO:0000256" key="1">
    <source>
        <dbReference type="ARBA" id="ARBA00000707"/>
    </source>
</evidence>
<dbReference type="PROSITE" id="PS00028">
    <property type="entry name" value="ZINC_FINGER_C2H2_1"/>
    <property type="match status" value="1"/>
</dbReference>
<name>A0AAV7RMT0_PLEWA</name>
<feature type="domain" description="C2H2-type" evidence="20">
    <location>
        <begin position="73"/>
        <end position="93"/>
    </location>
</feature>
<keyword evidence="12" id="KW-0378">Hydrolase</keyword>
<evidence type="ECO:0000256" key="12">
    <source>
        <dbReference type="ARBA" id="ARBA00022801"/>
    </source>
</evidence>
<dbReference type="PANTHER" id="PTHR48153:SF4">
    <property type="entry name" value="UBIQUITIN CARBOXYL-TERMINAL HYDROLASE MUG105"/>
    <property type="match status" value="1"/>
</dbReference>
<keyword evidence="10" id="KW-0677">Repeat</keyword>
<keyword evidence="15" id="KW-0539">Nucleus</keyword>
<evidence type="ECO:0000256" key="18">
    <source>
        <dbReference type="ARBA" id="ARBA00045669"/>
    </source>
</evidence>
<comment type="subunit">
    <text evidence="5">Interacts with RPA1 and RPA2.</text>
</comment>
<dbReference type="GO" id="GO:0005634">
    <property type="term" value="C:nucleus"/>
    <property type="evidence" value="ECO:0007669"/>
    <property type="project" value="UniProtKB-SubCell"/>
</dbReference>
<evidence type="ECO:0000256" key="11">
    <source>
        <dbReference type="ARBA" id="ARBA00022771"/>
    </source>
</evidence>
<evidence type="ECO:0000256" key="10">
    <source>
        <dbReference type="ARBA" id="ARBA00022737"/>
    </source>
</evidence>
<evidence type="ECO:0000256" key="14">
    <source>
        <dbReference type="ARBA" id="ARBA00022990"/>
    </source>
</evidence>
<dbReference type="PANTHER" id="PTHR48153">
    <property type="entry name" value="UFM1-SPECIFIC PROTEASE 2"/>
    <property type="match status" value="1"/>
</dbReference>
<comment type="catalytic activity">
    <reaction evidence="1">
        <text>Thiol-dependent hydrolysis of ester, thioester, amide, peptide and isopeptide bonds formed by the C-terminal Gly of ubiquitin (a 76-residue protein attached to proteins as an intracellular targeting signal).</text>
        <dbReference type="EC" id="3.4.19.12"/>
    </reaction>
</comment>
<dbReference type="GO" id="GO:0005737">
    <property type="term" value="C:cytoplasm"/>
    <property type="evidence" value="ECO:0007669"/>
    <property type="project" value="UniProtKB-SubCell"/>
</dbReference>
<evidence type="ECO:0000313" key="22">
    <source>
        <dbReference type="Proteomes" id="UP001066276"/>
    </source>
</evidence>
<dbReference type="Gene3D" id="3.90.70.130">
    <property type="match status" value="1"/>
</dbReference>
<evidence type="ECO:0000256" key="5">
    <source>
        <dbReference type="ARBA" id="ARBA00011274"/>
    </source>
</evidence>
<feature type="compositionally biased region" description="Basic and acidic residues" evidence="19">
    <location>
        <begin position="16"/>
        <end position="25"/>
    </location>
</feature>
<dbReference type="EC" id="3.4.19.12" evidence="6"/>
<comment type="similarity">
    <text evidence="4">Belongs to the peptidase C78 family. ZUFSP subfamily.</text>
</comment>